<dbReference type="GO" id="GO:0008237">
    <property type="term" value="F:metallopeptidase activity"/>
    <property type="evidence" value="ECO:0007669"/>
    <property type="project" value="UniProtKB-KW"/>
</dbReference>
<keyword evidence="7" id="KW-1185">Reference proteome</keyword>
<dbReference type="InterPro" id="IPR052381">
    <property type="entry name" value="AAA_domain_protein"/>
</dbReference>
<protein>
    <recommendedName>
        <fullName evidence="4">Uncharacterized AAA domain-containing protein ycf46</fullName>
    </recommendedName>
</protein>
<name>A0ABM8WJ18_9BURK</name>
<sequence length="518" mass="56852">MSDTKEFRSTLTRYLKARVPFISIRSAERARVLDILKDIAQGLNNAPMYVHTLSQGMRELVSSRSANDDRSVHGALDFAGQQIAQRQNLTFVLTEVDDIEADSAFARQLQDAVMLAAENGGAIAVITTKPVWSQLQRLGMSLVLSAPNEDEMLEIIHEQIGAYRADYQIEWDDADEREAAAILTGVSRIEAENIIATLLANGSIVKADLAQLTHAKDRIFADISGIERVQVRGAELDVGGLGGLKRWLDKERPLLTADLRERGIRPPRGVLLVGVPGCGKSLSAKAIAHNWKLPLYRLDLATIHGQYLGQSESRLKDALSTADHVAPCVLWIDEIEKGLAGATQGAGDGGTSTRLVGQFLYWLQEARSRVFVVATANDVSRLPPELLRRGRFDELFFVDLPTPEERREIIGIYAQRGLKRSVDTDLMNELVDLSDGFAGSDLESAVREVVKEAYLNGDAAVSNELFRRSFQNLVPLSKTSPEQIESIRAWGRDRAVPASGNPIGGTANPSRARRAVLV</sequence>
<feature type="domain" description="AAA+ ATPase" evidence="5">
    <location>
        <begin position="266"/>
        <end position="402"/>
    </location>
</feature>
<gene>
    <name evidence="6" type="primary">ftsH_3</name>
    <name evidence="6" type="ORF">LMG32289_01379</name>
</gene>
<keyword evidence="2" id="KW-0067">ATP-binding</keyword>
<dbReference type="SMART" id="SM00382">
    <property type="entry name" value="AAA"/>
    <property type="match status" value="1"/>
</dbReference>
<proteinExistence type="inferred from homology"/>
<evidence type="ECO:0000256" key="4">
    <source>
        <dbReference type="ARBA" id="ARBA00040480"/>
    </source>
</evidence>
<dbReference type="SUPFAM" id="SSF52540">
    <property type="entry name" value="P-loop containing nucleoside triphosphate hydrolases"/>
    <property type="match status" value="2"/>
</dbReference>
<dbReference type="InterPro" id="IPR003593">
    <property type="entry name" value="AAA+_ATPase"/>
</dbReference>
<dbReference type="EMBL" id="CAJZAG010000002">
    <property type="protein sequence ID" value="CAG9167391.1"/>
    <property type="molecule type" value="Genomic_DNA"/>
</dbReference>
<accession>A0ABM8WJ18</accession>
<evidence type="ECO:0000313" key="7">
    <source>
        <dbReference type="Proteomes" id="UP000706525"/>
    </source>
</evidence>
<evidence type="ECO:0000256" key="1">
    <source>
        <dbReference type="ARBA" id="ARBA00022741"/>
    </source>
</evidence>
<dbReference type="Pfam" id="PF00004">
    <property type="entry name" value="AAA"/>
    <property type="match status" value="1"/>
</dbReference>
<keyword evidence="6" id="KW-0645">Protease</keyword>
<dbReference type="RefSeq" id="WP_223983623.1">
    <property type="nucleotide sequence ID" value="NZ_CAJZAG010000002.1"/>
</dbReference>
<dbReference type="Gene3D" id="1.10.8.60">
    <property type="match status" value="1"/>
</dbReference>
<comment type="caution">
    <text evidence="6">The sequence shown here is derived from an EMBL/GenBank/DDBJ whole genome shotgun (WGS) entry which is preliminary data.</text>
</comment>
<organism evidence="6 7">
    <name type="scientific">Cupriavidus pampae</name>
    <dbReference type="NCBI Taxonomy" id="659251"/>
    <lineage>
        <taxon>Bacteria</taxon>
        <taxon>Pseudomonadati</taxon>
        <taxon>Pseudomonadota</taxon>
        <taxon>Betaproteobacteria</taxon>
        <taxon>Burkholderiales</taxon>
        <taxon>Burkholderiaceae</taxon>
        <taxon>Cupriavidus</taxon>
    </lineage>
</organism>
<keyword evidence="6" id="KW-0482">Metalloprotease</keyword>
<dbReference type="Proteomes" id="UP000706525">
    <property type="component" value="Unassembled WGS sequence"/>
</dbReference>
<evidence type="ECO:0000313" key="6">
    <source>
        <dbReference type="EMBL" id="CAG9167391.1"/>
    </source>
</evidence>
<evidence type="ECO:0000259" key="5">
    <source>
        <dbReference type="SMART" id="SM00382"/>
    </source>
</evidence>
<evidence type="ECO:0000256" key="3">
    <source>
        <dbReference type="ARBA" id="ARBA00038088"/>
    </source>
</evidence>
<dbReference type="InterPro" id="IPR027417">
    <property type="entry name" value="P-loop_NTPase"/>
</dbReference>
<evidence type="ECO:0000256" key="2">
    <source>
        <dbReference type="ARBA" id="ARBA00022840"/>
    </source>
</evidence>
<keyword evidence="6" id="KW-0378">Hydrolase</keyword>
<dbReference type="InterPro" id="IPR003959">
    <property type="entry name" value="ATPase_AAA_core"/>
</dbReference>
<dbReference type="PANTHER" id="PTHR42960">
    <property type="entry name" value="YCF46 PROTEIN"/>
    <property type="match status" value="1"/>
</dbReference>
<reference evidence="6 7" key="1">
    <citation type="submission" date="2021-08" db="EMBL/GenBank/DDBJ databases">
        <authorList>
            <person name="Peeters C."/>
        </authorList>
    </citation>
    <scope>NUCLEOTIDE SEQUENCE [LARGE SCALE GENOMIC DNA]</scope>
    <source>
        <strain evidence="6 7">LMG 32289</strain>
    </source>
</reference>
<dbReference type="Gene3D" id="3.40.50.300">
    <property type="entry name" value="P-loop containing nucleotide triphosphate hydrolases"/>
    <property type="match status" value="1"/>
</dbReference>
<dbReference type="PANTHER" id="PTHR42960:SF1">
    <property type="entry name" value="YCF46 PROTEIN"/>
    <property type="match status" value="1"/>
</dbReference>
<keyword evidence="1" id="KW-0547">Nucleotide-binding</keyword>
<comment type="similarity">
    <text evidence="3">Belongs to the AAA ATPase family. Highly divergent.</text>
</comment>